<dbReference type="RefSeq" id="WP_007415383.1">
    <property type="nucleotide sequence ID" value="NZ_ABOX02000015.1"/>
</dbReference>
<keyword evidence="1" id="KW-0812">Transmembrane</keyword>
<reference evidence="2 3" key="1">
    <citation type="journal article" date="2011" name="J. Bacteriol.">
        <title>Genome sequence of 'Pedosphaera parvula' Ellin514, an aerobic Verrucomicrobial isolate from pasture soil.</title>
        <authorList>
            <person name="Kant R."/>
            <person name="van Passel M.W."/>
            <person name="Sangwan P."/>
            <person name="Palva A."/>
            <person name="Lucas S."/>
            <person name="Copeland A."/>
            <person name="Lapidus A."/>
            <person name="Glavina Del Rio T."/>
            <person name="Dalin E."/>
            <person name="Tice H."/>
            <person name="Bruce D."/>
            <person name="Goodwin L."/>
            <person name="Pitluck S."/>
            <person name="Chertkov O."/>
            <person name="Larimer F.W."/>
            <person name="Land M.L."/>
            <person name="Hauser L."/>
            <person name="Brettin T.S."/>
            <person name="Detter J.C."/>
            <person name="Han S."/>
            <person name="de Vos W.M."/>
            <person name="Janssen P.H."/>
            <person name="Smidt H."/>
        </authorList>
    </citation>
    <scope>NUCLEOTIDE SEQUENCE [LARGE SCALE GENOMIC DNA]</scope>
    <source>
        <strain evidence="2 3">Ellin514</strain>
    </source>
</reference>
<dbReference type="EMBL" id="ABOX02000015">
    <property type="protein sequence ID" value="EEF60667.1"/>
    <property type="molecule type" value="Genomic_DNA"/>
</dbReference>
<organism evidence="2 3">
    <name type="scientific">Pedosphaera parvula (strain Ellin514)</name>
    <dbReference type="NCBI Taxonomy" id="320771"/>
    <lineage>
        <taxon>Bacteria</taxon>
        <taxon>Pseudomonadati</taxon>
        <taxon>Verrucomicrobiota</taxon>
        <taxon>Pedosphaerae</taxon>
        <taxon>Pedosphaerales</taxon>
        <taxon>Pedosphaeraceae</taxon>
        <taxon>Pedosphaera</taxon>
    </lineage>
</organism>
<proteinExistence type="predicted"/>
<comment type="caution">
    <text evidence="2">The sequence shown here is derived from an EMBL/GenBank/DDBJ whole genome shotgun (WGS) entry which is preliminary data.</text>
</comment>
<protein>
    <submittedName>
        <fullName evidence="2">Uncharacterized protein</fullName>
    </submittedName>
</protein>
<keyword evidence="1" id="KW-1133">Transmembrane helix</keyword>
<evidence type="ECO:0000256" key="1">
    <source>
        <dbReference type="SAM" id="Phobius"/>
    </source>
</evidence>
<dbReference type="STRING" id="320771.Cflav_PD6258"/>
<evidence type="ECO:0000313" key="3">
    <source>
        <dbReference type="Proteomes" id="UP000003688"/>
    </source>
</evidence>
<keyword evidence="1" id="KW-0472">Membrane</keyword>
<gene>
    <name evidence="2" type="ORF">Cflav_PD6258</name>
</gene>
<feature type="transmembrane region" description="Helical" evidence="1">
    <location>
        <begin position="25"/>
        <end position="47"/>
    </location>
</feature>
<dbReference type="Proteomes" id="UP000003688">
    <property type="component" value="Unassembled WGS sequence"/>
</dbReference>
<dbReference type="AlphaFoldDB" id="B9XHT9"/>
<keyword evidence="3" id="KW-1185">Reference proteome</keyword>
<accession>B9XHT9</accession>
<evidence type="ECO:0000313" key="2">
    <source>
        <dbReference type="EMBL" id="EEF60667.1"/>
    </source>
</evidence>
<feature type="transmembrane region" description="Helical" evidence="1">
    <location>
        <begin position="75"/>
        <end position="95"/>
    </location>
</feature>
<sequence>MHLARTIARMIVFPMGLSYRRPVEIAWLVSAVLTLLFCAALSLPGVVDNVISERFLSSLHLVLRQHQPWLGRWEASLRLVFEVFTALFIGGSVFAKSAATSIEKRLEAYQTHLLTKSRTQRNDIERNAYRVMRKTHYLVTTSTLKNVWRRIPRLMQLSFESYSLFAQQTFWSYVRFVIVALLTSFPGGMYGFLAFVFLTLVCTVKLIQIYLTAMSKL</sequence>
<name>B9XHT9_PEDPL</name>